<feature type="region of interest" description="Disordered" evidence="1">
    <location>
        <begin position="240"/>
        <end position="259"/>
    </location>
</feature>
<dbReference type="RefSeq" id="WP_053083275.1">
    <property type="nucleotide sequence ID" value="NZ_LFVU01000014.1"/>
</dbReference>
<reference evidence="2 3" key="1">
    <citation type="submission" date="2015-06" db="EMBL/GenBank/DDBJ databases">
        <title>Draft genome sequence of the purine-degrading Clostridium cylindrosporum HC-1 (DSM 605).</title>
        <authorList>
            <person name="Poehlein A."/>
            <person name="Schiel-Bengelsdorf B."/>
            <person name="Bengelsdorf F."/>
            <person name="Daniel R."/>
            <person name="Duerre P."/>
        </authorList>
    </citation>
    <scope>NUCLEOTIDE SEQUENCE [LARGE SCALE GENOMIC DNA]</scope>
    <source>
        <strain evidence="2 3">DSM 605</strain>
    </source>
</reference>
<sequence length="259" mass="31507">MCSRNRRNNCFRISPCFRRRCRCRRHRSEQDIAHEFHNEFREDFILGAEESFESDRYDRDRDHRDRDRDDRDRCDRDRHDRDRCDRDRHDRDRCDRDRHDRDRCDRDRDDRDRCDRDRHDRDRCDRDRHDRDRCDRDRHDNSDIIGNNIDICVRENDSEIKANIRVQDKHEQSVRIWGRVLDSRGNGVPFALVKLVKVTCRGLQGIAHTICDCEGFYQFEVSPREDGREFLIIVSKPSTGPERVVSNDGRENTNCPNRY</sequence>
<feature type="region of interest" description="Disordered" evidence="1">
    <location>
        <begin position="59"/>
        <end position="134"/>
    </location>
</feature>
<dbReference type="STRING" id="1121307.CLCY_20c00060"/>
<gene>
    <name evidence="2" type="ORF">CLCY_20c00060</name>
</gene>
<dbReference type="SUPFAM" id="SSF49464">
    <property type="entry name" value="Carboxypeptidase regulatory domain-like"/>
    <property type="match status" value="1"/>
</dbReference>
<evidence type="ECO:0000313" key="3">
    <source>
        <dbReference type="Proteomes" id="UP000036756"/>
    </source>
</evidence>
<evidence type="ECO:0000256" key="1">
    <source>
        <dbReference type="SAM" id="MobiDB-lite"/>
    </source>
</evidence>
<dbReference type="Proteomes" id="UP000036756">
    <property type="component" value="Unassembled WGS sequence"/>
</dbReference>
<dbReference type="PATRIC" id="fig|1121307.3.peg.849"/>
<keyword evidence="3" id="KW-1185">Reference proteome</keyword>
<dbReference type="EMBL" id="LFVU01000014">
    <property type="protein sequence ID" value="KMT22348.1"/>
    <property type="molecule type" value="Genomic_DNA"/>
</dbReference>
<organism evidence="2 3">
    <name type="scientific">Clostridium cylindrosporum DSM 605</name>
    <dbReference type="NCBI Taxonomy" id="1121307"/>
    <lineage>
        <taxon>Bacteria</taxon>
        <taxon>Bacillati</taxon>
        <taxon>Bacillota</taxon>
        <taxon>Clostridia</taxon>
        <taxon>Eubacteriales</taxon>
        <taxon>Clostridiaceae</taxon>
        <taxon>Clostridium</taxon>
    </lineage>
</organism>
<proteinExistence type="predicted"/>
<dbReference type="AlphaFoldDB" id="A0A0J8DDP7"/>
<accession>A0A0J8DDP7</accession>
<dbReference type="InterPro" id="IPR008969">
    <property type="entry name" value="CarboxyPept-like_regulatory"/>
</dbReference>
<comment type="caution">
    <text evidence="2">The sequence shown here is derived from an EMBL/GenBank/DDBJ whole genome shotgun (WGS) entry which is preliminary data.</text>
</comment>
<protein>
    <submittedName>
        <fullName evidence="2">Uncharacterized protein</fullName>
    </submittedName>
</protein>
<evidence type="ECO:0000313" key="2">
    <source>
        <dbReference type="EMBL" id="KMT22348.1"/>
    </source>
</evidence>
<name>A0A0J8DDP7_CLOCY</name>